<dbReference type="Pfam" id="PF02028">
    <property type="entry name" value="BCCT"/>
    <property type="match status" value="1"/>
</dbReference>
<feature type="transmembrane region" description="Helical" evidence="8">
    <location>
        <begin position="298"/>
        <end position="316"/>
    </location>
</feature>
<feature type="transmembrane region" description="Helical" evidence="8">
    <location>
        <begin position="35"/>
        <end position="53"/>
    </location>
</feature>
<evidence type="ECO:0000256" key="6">
    <source>
        <dbReference type="ARBA" id="ARBA00022989"/>
    </source>
</evidence>
<dbReference type="PANTHER" id="PTHR30047:SF7">
    <property type="entry name" value="HIGH-AFFINITY CHOLINE TRANSPORT PROTEIN"/>
    <property type="match status" value="1"/>
</dbReference>
<comment type="caution">
    <text evidence="9">The sequence shown here is derived from an EMBL/GenBank/DDBJ whole genome shotgun (WGS) entry which is preliminary data.</text>
</comment>
<feature type="transmembrane region" description="Helical" evidence="8">
    <location>
        <begin position="388"/>
        <end position="410"/>
    </location>
</feature>
<evidence type="ECO:0000313" key="9">
    <source>
        <dbReference type="EMBL" id="GAK48351.1"/>
    </source>
</evidence>
<keyword evidence="6 8" id="KW-1133">Transmembrane helix</keyword>
<dbReference type="STRING" id="1291743.LOSG293_260140"/>
<reference evidence="9" key="1">
    <citation type="journal article" date="2014" name="Genome Announc.">
        <title>Draft Genome Sequence of Lactobacillus oryzae Strain SG293T.</title>
        <authorList>
            <person name="Tanizawa Y."/>
            <person name="Fujisawa T."/>
            <person name="Mochizuki T."/>
            <person name="Kaminuma E."/>
            <person name="Nakamura Y."/>
            <person name="Tohno M."/>
        </authorList>
    </citation>
    <scope>NUCLEOTIDE SEQUENCE [LARGE SCALE GENOMIC DNA]</scope>
    <source>
        <strain evidence="9">SG293</strain>
    </source>
</reference>
<feature type="transmembrane region" description="Helical" evidence="8">
    <location>
        <begin position="129"/>
        <end position="146"/>
    </location>
</feature>
<feature type="transmembrane region" description="Helical" evidence="8">
    <location>
        <begin position="73"/>
        <end position="94"/>
    </location>
</feature>
<dbReference type="PANTHER" id="PTHR30047">
    <property type="entry name" value="HIGH-AFFINITY CHOLINE TRANSPORT PROTEIN-RELATED"/>
    <property type="match status" value="1"/>
</dbReference>
<dbReference type="eggNOG" id="COG1292">
    <property type="taxonomic scope" value="Bacteria"/>
</dbReference>
<keyword evidence="4" id="KW-1003">Cell membrane</keyword>
<evidence type="ECO:0000256" key="7">
    <source>
        <dbReference type="ARBA" id="ARBA00023136"/>
    </source>
</evidence>
<dbReference type="InterPro" id="IPR000060">
    <property type="entry name" value="BCCT_transptr"/>
</dbReference>
<evidence type="ECO:0000256" key="3">
    <source>
        <dbReference type="ARBA" id="ARBA00022448"/>
    </source>
</evidence>
<dbReference type="EMBL" id="BBJM01000026">
    <property type="protein sequence ID" value="GAK48351.1"/>
    <property type="molecule type" value="Genomic_DNA"/>
</dbReference>
<evidence type="ECO:0000256" key="2">
    <source>
        <dbReference type="ARBA" id="ARBA00005658"/>
    </source>
</evidence>
<feature type="transmembrane region" description="Helical" evidence="8">
    <location>
        <begin position="175"/>
        <end position="193"/>
    </location>
</feature>
<keyword evidence="3" id="KW-0813">Transport</keyword>
<protein>
    <submittedName>
        <fullName evidence="9">Glycine/betaine ABC transporter</fullName>
    </submittedName>
</protein>
<sequence length="520" mass="57369">MVIFMVAALVFIIGGTALQAPLASTLSWINLHLDWAYLWVYVINFVFLIYLAVSRFGNIKLGSEADKPKYSNFKWGAMVFATAIDASIMMLSMVDPLRMIQHPSYGAAPMSKSAFAMATVFGQFNWGPLAWMMFAPATILVGYILYRKHGHVQRLSDGLGVLQGDGRVKKMSRNIVNLLVVFGIMGGIGSSIGMEVPVMSKVLSAITGWTDNLTLKSGLFFFLFIIFAVTVFHGLNGGIDKLSEIHIWLAIVFLIMVFLIGPTRQLFASEFNSIGLFFQKFIPMAIGTQHTYAQQNTLFYWGWWLSYMPIMGLFIAQISRGRTIRQVLVGMLIYGCGGCASFYAVLGGYTLWLQQNGVVDLVHILNTQGQAAVIAAVIGTLPMKTIMLSLYGVSCFIFLATTISGSAYILASFTSLPLTHEEPSRFNRMAWVVVFMLFSFGIMLVGGFSAVQTVSVIAGFPLIGVCLIMLMSIWKLVSKDPVIVAAKESAIATRQRRESLVERRSAIHGHLILSPNHFTN</sequence>
<accession>A0A081BJY3</accession>
<evidence type="ECO:0000256" key="5">
    <source>
        <dbReference type="ARBA" id="ARBA00022692"/>
    </source>
</evidence>
<feature type="transmembrane region" description="Helical" evidence="8">
    <location>
        <begin position="430"/>
        <end position="451"/>
    </location>
</feature>
<dbReference type="GO" id="GO:0022857">
    <property type="term" value="F:transmembrane transporter activity"/>
    <property type="evidence" value="ECO:0007669"/>
    <property type="project" value="InterPro"/>
</dbReference>
<evidence type="ECO:0000256" key="8">
    <source>
        <dbReference type="SAM" id="Phobius"/>
    </source>
</evidence>
<feature type="transmembrane region" description="Helical" evidence="8">
    <location>
        <begin position="457"/>
        <end position="477"/>
    </location>
</feature>
<dbReference type="AlphaFoldDB" id="A0A081BJY3"/>
<evidence type="ECO:0000256" key="4">
    <source>
        <dbReference type="ARBA" id="ARBA00022475"/>
    </source>
</evidence>
<feature type="transmembrane region" description="Helical" evidence="8">
    <location>
        <begin position="328"/>
        <end position="352"/>
    </location>
</feature>
<comment type="similarity">
    <text evidence="2">Belongs to the BCCT transporter (TC 2.A.15) family.</text>
</comment>
<feature type="transmembrane region" description="Helical" evidence="8">
    <location>
        <begin position="247"/>
        <end position="267"/>
    </location>
</feature>
<comment type="subcellular location">
    <subcellularLocation>
        <location evidence="1">Cell membrane</location>
        <topology evidence="1">Multi-pass membrane protein</topology>
    </subcellularLocation>
</comment>
<evidence type="ECO:0000256" key="1">
    <source>
        <dbReference type="ARBA" id="ARBA00004651"/>
    </source>
</evidence>
<dbReference type="Proteomes" id="UP000028700">
    <property type="component" value="Unassembled WGS sequence"/>
</dbReference>
<proteinExistence type="inferred from homology"/>
<evidence type="ECO:0000313" key="10">
    <source>
        <dbReference type="Proteomes" id="UP000028700"/>
    </source>
</evidence>
<keyword evidence="7 8" id="KW-0472">Membrane</keyword>
<keyword evidence="10" id="KW-1185">Reference proteome</keyword>
<organism evidence="9 10">
    <name type="scientific">Secundilactobacillus oryzae JCM 18671</name>
    <dbReference type="NCBI Taxonomy" id="1291743"/>
    <lineage>
        <taxon>Bacteria</taxon>
        <taxon>Bacillati</taxon>
        <taxon>Bacillota</taxon>
        <taxon>Bacilli</taxon>
        <taxon>Lactobacillales</taxon>
        <taxon>Lactobacillaceae</taxon>
        <taxon>Secundilactobacillus</taxon>
    </lineage>
</organism>
<gene>
    <name evidence="9" type="ORF">LOSG293_260140</name>
</gene>
<feature type="transmembrane region" description="Helical" evidence="8">
    <location>
        <begin position="213"/>
        <end position="235"/>
    </location>
</feature>
<keyword evidence="5 8" id="KW-0812">Transmembrane</keyword>
<dbReference type="GO" id="GO:0005886">
    <property type="term" value="C:plasma membrane"/>
    <property type="evidence" value="ECO:0007669"/>
    <property type="project" value="UniProtKB-SubCell"/>
</dbReference>
<name>A0A081BJY3_9LACO</name>